<keyword evidence="3" id="KW-1185">Reference proteome</keyword>
<dbReference type="AlphaFoldDB" id="A0AB34GMN0"/>
<organism evidence="2 3">
    <name type="scientific">Eschrichtius robustus</name>
    <name type="common">California gray whale</name>
    <name type="synonym">Eschrichtius gibbosus</name>
    <dbReference type="NCBI Taxonomy" id="9764"/>
    <lineage>
        <taxon>Eukaryota</taxon>
        <taxon>Metazoa</taxon>
        <taxon>Chordata</taxon>
        <taxon>Craniata</taxon>
        <taxon>Vertebrata</taxon>
        <taxon>Euteleostomi</taxon>
        <taxon>Mammalia</taxon>
        <taxon>Eutheria</taxon>
        <taxon>Laurasiatheria</taxon>
        <taxon>Artiodactyla</taxon>
        <taxon>Whippomorpha</taxon>
        <taxon>Cetacea</taxon>
        <taxon>Mysticeti</taxon>
        <taxon>Eschrichtiidae</taxon>
        <taxon>Eschrichtius</taxon>
    </lineage>
</organism>
<evidence type="ECO:0000313" key="2">
    <source>
        <dbReference type="EMBL" id="KAJ8780462.1"/>
    </source>
</evidence>
<evidence type="ECO:0000256" key="1">
    <source>
        <dbReference type="SAM" id="MobiDB-lite"/>
    </source>
</evidence>
<reference evidence="2 3" key="1">
    <citation type="submission" date="2022-11" db="EMBL/GenBank/DDBJ databases">
        <title>Whole genome sequence of Eschrichtius robustus ER-17-0199.</title>
        <authorList>
            <person name="Bruniche-Olsen A."/>
            <person name="Black A.N."/>
            <person name="Fields C.J."/>
            <person name="Walden K."/>
            <person name="Dewoody J.A."/>
        </authorList>
    </citation>
    <scope>NUCLEOTIDE SEQUENCE [LARGE SCALE GENOMIC DNA]</scope>
    <source>
        <strain evidence="2">ER-17-0199</strain>
        <tissue evidence="2">Blubber</tissue>
    </source>
</reference>
<dbReference type="EMBL" id="JAIQCJ010002160">
    <property type="protein sequence ID" value="KAJ8780462.1"/>
    <property type="molecule type" value="Genomic_DNA"/>
</dbReference>
<name>A0AB34GMN0_ESCRO</name>
<dbReference type="Proteomes" id="UP001159641">
    <property type="component" value="Unassembled WGS sequence"/>
</dbReference>
<sequence>MSSYYLVLRKGREASDQAHLPCKALWKATGSRRCIASSRARRTETPPNLSSSPRSSPAPEGASRVQPRPPEAPRGPAKSTALRARAITARQQPPLGSCGISAPALVAHADAPKSRRQGLRRGTEPRWFLPRKFFSQRSAHVEPALPLLVSGCLPIMSSKKNRKRLNQSAGNGSPSASAASFSAEATASAVAAGTLVVINFLEKGKEF</sequence>
<feature type="compositionally biased region" description="Low complexity" evidence="1">
    <location>
        <begin position="46"/>
        <end position="59"/>
    </location>
</feature>
<gene>
    <name evidence="2" type="ORF">J1605_011726</name>
</gene>
<proteinExistence type="predicted"/>
<evidence type="ECO:0000313" key="3">
    <source>
        <dbReference type="Proteomes" id="UP001159641"/>
    </source>
</evidence>
<feature type="region of interest" description="Disordered" evidence="1">
    <location>
        <begin position="33"/>
        <end position="81"/>
    </location>
</feature>
<accession>A0AB34GMN0</accession>
<protein>
    <submittedName>
        <fullName evidence="2">Uncharacterized protein</fullName>
    </submittedName>
</protein>
<comment type="caution">
    <text evidence="2">The sequence shown here is derived from an EMBL/GenBank/DDBJ whole genome shotgun (WGS) entry which is preliminary data.</text>
</comment>